<dbReference type="EMBL" id="JABBWG010000003">
    <property type="protein sequence ID" value="KAG1824696.1"/>
    <property type="molecule type" value="Genomic_DNA"/>
</dbReference>
<accession>A0A9P7JIK1</accession>
<feature type="compositionally biased region" description="Polar residues" evidence="1">
    <location>
        <begin position="227"/>
        <end position="238"/>
    </location>
</feature>
<gene>
    <name evidence="2" type="ORF">BJ212DRAFT_1475989</name>
</gene>
<dbReference type="GeneID" id="64633326"/>
<dbReference type="OrthoDB" id="3181351at2759"/>
<evidence type="ECO:0000256" key="1">
    <source>
        <dbReference type="SAM" id="MobiDB-lite"/>
    </source>
</evidence>
<proteinExistence type="predicted"/>
<dbReference type="AlphaFoldDB" id="A0A9P7JIK1"/>
<comment type="caution">
    <text evidence="2">The sequence shown here is derived from an EMBL/GenBank/DDBJ whole genome shotgun (WGS) entry which is preliminary data.</text>
</comment>
<reference evidence="2" key="1">
    <citation type="journal article" date="2020" name="New Phytol.">
        <title>Comparative genomics reveals dynamic genome evolution in host specialist ectomycorrhizal fungi.</title>
        <authorList>
            <person name="Lofgren L.A."/>
            <person name="Nguyen N.H."/>
            <person name="Vilgalys R."/>
            <person name="Ruytinx J."/>
            <person name="Liao H.L."/>
            <person name="Branco S."/>
            <person name="Kuo A."/>
            <person name="LaButti K."/>
            <person name="Lipzen A."/>
            <person name="Andreopoulos W."/>
            <person name="Pangilinan J."/>
            <person name="Riley R."/>
            <person name="Hundley H."/>
            <person name="Na H."/>
            <person name="Barry K."/>
            <person name="Grigoriev I.V."/>
            <person name="Stajich J.E."/>
            <person name="Kennedy P.G."/>
        </authorList>
    </citation>
    <scope>NUCLEOTIDE SEQUENCE</scope>
    <source>
        <strain evidence="2">MN1</strain>
    </source>
</reference>
<feature type="region of interest" description="Disordered" evidence="1">
    <location>
        <begin position="69"/>
        <end position="111"/>
    </location>
</feature>
<protein>
    <submittedName>
        <fullName evidence="2">Uncharacterized protein</fullName>
    </submittedName>
</protein>
<organism evidence="2 3">
    <name type="scientific">Suillus subaureus</name>
    <dbReference type="NCBI Taxonomy" id="48587"/>
    <lineage>
        <taxon>Eukaryota</taxon>
        <taxon>Fungi</taxon>
        <taxon>Dikarya</taxon>
        <taxon>Basidiomycota</taxon>
        <taxon>Agaricomycotina</taxon>
        <taxon>Agaricomycetes</taxon>
        <taxon>Agaricomycetidae</taxon>
        <taxon>Boletales</taxon>
        <taxon>Suillineae</taxon>
        <taxon>Suillaceae</taxon>
        <taxon>Suillus</taxon>
    </lineage>
</organism>
<feature type="compositionally biased region" description="Polar residues" evidence="1">
    <location>
        <begin position="125"/>
        <end position="138"/>
    </location>
</feature>
<name>A0A9P7JIK1_9AGAM</name>
<feature type="region of interest" description="Disordered" evidence="1">
    <location>
        <begin position="125"/>
        <end position="162"/>
    </location>
</feature>
<feature type="compositionally biased region" description="Basic and acidic residues" evidence="1">
    <location>
        <begin position="274"/>
        <end position="317"/>
    </location>
</feature>
<dbReference type="RefSeq" id="XP_041198413.1">
    <property type="nucleotide sequence ID" value="XM_041339310.1"/>
</dbReference>
<feature type="compositionally biased region" description="Basic and acidic residues" evidence="1">
    <location>
        <begin position="332"/>
        <end position="341"/>
    </location>
</feature>
<keyword evidence="3" id="KW-1185">Reference proteome</keyword>
<evidence type="ECO:0000313" key="2">
    <source>
        <dbReference type="EMBL" id="KAG1824696.1"/>
    </source>
</evidence>
<evidence type="ECO:0000313" key="3">
    <source>
        <dbReference type="Proteomes" id="UP000807769"/>
    </source>
</evidence>
<feature type="region of interest" description="Disordered" evidence="1">
    <location>
        <begin position="227"/>
        <end position="341"/>
    </location>
</feature>
<feature type="region of interest" description="Disordered" evidence="1">
    <location>
        <begin position="567"/>
        <end position="599"/>
    </location>
</feature>
<dbReference type="Proteomes" id="UP000807769">
    <property type="component" value="Unassembled WGS sequence"/>
</dbReference>
<sequence length="599" mass="66086">MCDLHLEQSHSLHHTKNATQHPGLIDVVLKKKCHTAAEVAAKHQAKLDAKEEKECAKGARIKCVADHEKKQADKDMSTNATPQAVALPKSKPCPRPIPKKTCAKPSLPPKDNGFISDVEMKDAISSTFNPDPSQASETTDSHMEGLELSETPMSPPKKKARIDKWEGRKVPAEKLKVWDAIKVVQLEEANEQEKRKKRKIAQPPSTISIDSDMELNVLVIDVTPTATHSKRSALQQVNHSDDEPMDTDIPDKPQWAMPALSNENTPKVWPHGSQTEERGSRKEKMMEKAKVKVTEKAKEKSDDKGKGKQQCDKKSALVKDSPTKPTACQTEQAKKLSNDDLPKGIDPKIWRHVFISTYIQYVATLANPWEVPTKLACEKMQVIWDAIFPHIAHTVTSLSSVYYIAVQQVANSYCSNIGLAAITIVIVYLESQDSLRDSDNNHAEFTEYALSNLQFLYKKVNGDDKSKFWGLYQGAFVVQTFSAHFTMTHGAQKIPGVDKPGVLANPAGGLALSCAMAIMKNLHEDKFKVIVASAMEFLKKKSPGDDVNDAAVEDDLDLDECAQLVDISNAESEGDDSSDMDNSKSETRKATAAAAISGW</sequence>